<name>A0A161W348_LACLC</name>
<proteinExistence type="predicted"/>
<organism evidence="1 2">
    <name type="scientific">Lactococcus lactis subsp. cremoris</name>
    <name type="common">Streptococcus cremoris</name>
    <dbReference type="NCBI Taxonomy" id="1359"/>
    <lineage>
        <taxon>Bacteria</taxon>
        <taxon>Bacillati</taxon>
        <taxon>Bacillota</taxon>
        <taxon>Bacilli</taxon>
        <taxon>Lactobacillales</taxon>
        <taxon>Streptococcaceae</taxon>
        <taxon>Lactococcus</taxon>
    </lineage>
</organism>
<dbReference type="EMBL" id="LIYF01000015">
    <property type="protein sequence ID" value="KZK07230.1"/>
    <property type="molecule type" value="Genomic_DNA"/>
</dbReference>
<evidence type="ECO:0000313" key="1">
    <source>
        <dbReference type="EMBL" id="KZK07230.1"/>
    </source>
</evidence>
<dbReference type="AlphaFoldDB" id="A0A161W348"/>
<gene>
    <name evidence="1" type="ORF">AB996_0922</name>
</gene>
<comment type="caution">
    <text evidence="1">The sequence shown here is derived from an EMBL/GenBank/DDBJ whole genome shotgun (WGS) entry which is preliminary data.</text>
</comment>
<dbReference type="Proteomes" id="UP000076519">
    <property type="component" value="Unassembled WGS sequence"/>
</dbReference>
<reference evidence="1 2" key="1">
    <citation type="submission" date="2015-08" db="EMBL/GenBank/DDBJ databases">
        <title>Draft Genome Sequences of 11 Lactococcus lactis subspecies cremoris strains.</title>
        <authorList>
            <person name="Wels M."/>
            <person name="Backus L."/>
            <person name="Boekhorst J."/>
            <person name="Dijkstra A."/>
            <person name="Beerthuizen M."/>
            <person name="Siezen R."/>
            <person name="Bachmann H."/>
            <person name="Van Hijum S."/>
        </authorList>
    </citation>
    <scope>NUCLEOTIDE SEQUENCE [LARGE SCALE GENOMIC DNA]</scope>
    <source>
        <strain evidence="1 2">KW10</strain>
    </source>
</reference>
<dbReference type="PATRIC" id="fig|1359.32.peg.806"/>
<protein>
    <submittedName>
        <fullName evidence="1">Uncharacterized protein</fullName>
    </submittedName>
</protein>
<evidence type="ECO:0000313" key="2">
    <source>
        <dbReference type="Proteomes" id="UP000076519"/>
    </source>
</evidence>
<accession>A0A161W348</accession>
<sequence length="39" mass="4656">MVKGELIMDNKMIDITDLTKSQRELIQEMIAEFKRMNQN</sequence>